<protein>
    <submittedName>
        <fullName evidence="2">Uncharacterized protein</fullName>
    </submittedName>
</protein>
<name>A0A2A5QUA0_9EURY</name>
<dbReference type="OrthoDB" id="177559at2157"/>
<feature type="transmembrane region" description="Helical" evidence="1">
    <location>
        <begin position="21"/>
        <end position="37"/>
    </location>
</feature>
<accession>A0A2A5QUA0</accession>
<reference evidence="2 3" key="1">
    <citation type="submission" date="2017-09" db="EMBL/GenBank/DDBJ databases">
        <title>Genome sequences of Natrinema ejinorence JCM 13890T.</title>
        <authorList>
            <person name="Roh S.W."/>
            <person name="Kim Y.B."/>
            <person name="Kim J.Y."/>
        </authorList>
    </citation>
    <scope>NUCLEOTIDE SEQUENCE [LARGE SCALE GENOMIC DNA]</scope>
    <source>
        <strain evidence="2 3">JCM 13890</strain>
    </source>
</reference>
<dbReference type="RefSeq" id="WP_097379365.1">
    <property type="nucleotide sequence ID" value="NZ_NXNI01000001.1"/>
</dbReference>
<evidence type="ECO:0000256" key="1">
    <source>
        <dbReference type="SAM" id="Phobius"/>
    </source>
</evidence>
<dbReference type="EMBL" id="NXNI01000001">
    <property type="protein sequence ID" value="PCR90416.1"/>
    <property type="molecule type" value="Genomic_DNA"/>
</dbReference>
<proteinExistence type="predicted"/>
<sequence length="74" mass="7933">MKLSDIPIVGQVLKSGAEDRVFDSLLLVGLVLIPLIAVVGRSLFTTGTAIVYIALFVGYVFYKGIRGEMMGDGQ</sequence>
<comment type="caution">
    <text evidence="2">The sequence shown here is derived from an EMBL/GenBank/DDBJ whole genome shotgun (WGS) entry which is preliminary data.</text>
</comment>
<evidence type="ECO:0000313" key="2">
    <source>
        <dbReference type="EMBL" id="PCR90416.1"/>
    </source>
</evidence>
<keyword evidence="1" id="KW-1133">Transmembrane helix</keyword>
<keyword evidence="3" id="KW-1185">Reference proteome</keyword>
<evidence type="ECO:0000313" key="3">
    <source>
        <dbReference type="Proteomes" id="UP000219689"/>
    </source>
</evidence>
<dbReference type="AlphaFoldDB" id="A0A2A5QUA0"/>
<gene>
    <name evidence="2" type="ORF">CP557_07685</name>
</gene>
<organism evidence="2 3">
    <name type="scientific">Natrinema ejinorense</name>
    <dbReference type="NCBI Taxonomy" id="373386"/>
    <lineage>
        <taxon>Archaea</taxon>
        <taxon>Methanobacteriati</taxon>
        <taxon>Methanobacteriota</taxon>
        <taxon>Stenosarchaea group</taxon>
        <taxon>Halobacteria</taxon>
        <taxon>Halobacteriales</taxon>
        <taxon>Natrialbaceae</taxon>
        <taxon>Natrinema</taxon>
    </lineage>
</organism>
<keyword evidence="1" id="KW-0812">Transmembrane</keyword>
<keyword evidence="1" id="KW-0472">Membrane</keyword>
<feature type="transmembrane region" description="Helical" evidence="1">
    <location>
        <begin position="43"/>
        <end position="62"/>
    </location>
</feature>
<dbReference type="Proteomes" id="UP000219689">
    <property type="component" value="Unassembled WGS sequence"/>
</dbReference>